<keyword evidence="4" id="KW-1185">Reference proteome</keyword>
<feature type="signal peptide" evidence="2">
    <location>
        <begin position="1"/>
        <end position="25"/>
    </location>
</feature>
<organism evidence="3 4">
    <name type="scientific">Hymenobacter glacialis</name>
    <dbReference type="NCBI Taxonomy" id="1908236"/>
    <lineage>
        <taxon>Bacteria</taxon>
        <taxon>Pseudomonadati</taxon>
        <taxon>Bacteroidota</taxon>
        <taxon>Cytophagia</taxon>
        <taxon>Cytophagales</taxon>
        <taxon>Hymenobacteraceae</taxon>
        <taxon>Hymenobacter</taxon>
    </lineage>
</organism>
<dbReference type="STRING" id="1908236.BEN48_05805"/>
<feature type="compositionally biased region" description="Polar residues" evidence="1">
    <location>
        <begin position="133"/>
        <end position="143"/>
    </location>
</feature>
<sequence>MFRSVFALALSLFLVVEASAQTAPAATTPKAKAKSAKASARTTRREVKKVTRAVAKAPTAATLNDGWPPLEDAQPAVASAATATDTDWGYGAAATPSRGELDNANVYSAPGMPIHIRTSKVPVPYSVRPPRKTATSQQTTLGN</sequence>
<name>A0A1G1SSZ7_9BACT</name>
<dbReference type="EMBL" id="MDZC01000112">
    <property type="protein sequence ID" value="OGX81744.1"/>
    <property type="molecule type" value="Genomic_DNA"/>
</dbReference>
<dbReference type="Proteomes" id="UP000177791">
    <property type="component" value="Unassembled WGS sequence"/>
</dbReference>
<evidence type="ECO:0000313" key="4">
    <source>
        <dbReference type="Proteomes" id="UP000177791"/>
    </source>
</evidence>
<dbReference type="RefSeq" id="WP_070735966.1">
    <property type="nucleotide sequence ID" value="NZ_MDZC01000112.1"/>
</dbReference>
<protein>
    <submittedName>
        <fullName evidence="3">Uncharacterized protein</fullName>
    </submittedName>
</protein>
<gene>
    <name evidence="3" type="ORF">BEN48_05805</name>
</gene>
<evidence type="ECO:0000313" key="3">
    <source>
        <dbReference type="EMBL" id="OGX81744.1"/>
    </source>
</evidence>
<feature type="region of interest" description="Disordered" evidence="1">
    <location>
        <begin position="62"/>
        <end position="81"/>
    </location>
</feature>
<evidence type="ECO:0000256" key="1">
    <source>
        <dbReference type="SAM" id="MobiDB-lite"/>
    </source>
</evidence>
<reference evidence="3 4" key="1">
    <citation type="submission" date="2016-08" db="EMBL/GenBank/DDBJ databases">
        <title>Hymenobacter coccineus sp. nov., Hymenobacter lapidarius sp. nov. and Hymenobacter glacialis sp. nov., isolated from Antarctic soil.</title>
        <authorList>
            <person name="Sedlacek I."/>
            <person name="Kralova S."/>
            <person name="Kyrova K."/>
            <person name="Maslanova I."/>
            <person name="Stankova E."/>
            <person name="Vrbovska V."/>
            <person name="Nemec M."/>
            <person name="Bartak M."/>
            <person name="Svec P."/>
            <person name="Busse H.-J."/>
            <person name="Pantucek R."/>
        </authorList>
    </citation>
    <scope>NUCLEOTIDE SEQUENCE [LARGE SCALE GENOMIC DNA]</scope>
    <source>
        <strain evidence="3 4">CCM 8648</strain>
    </source>
</reference>
<dbReference type="OrthoDB" id="887135at2"/>
<proteinExistence type="predicted"/>
<feature type="compositionally biased region" description="Low complexity" evidence="1">
    <location>
        <begin position="24"/>
        <end position="41"/>
    </location>
</feature>
<feature type="region of interest" description="Disordered" evidence="1">
    <location>
        <begin position="123"/>
        <end position="143"/>
    </location>
</feature>
<feature type="compositionally biased region" description="Low complexity" evidence="1">
    <location>
        <begin position="72"/>
        <end position="81"/>
    </location>
</feature>
<dbReference type="AlphaFoldDB" id="A0A1G1SSZ7"/>
<keyword evidence="2" id="KW-0732">Signal</keyword>
<feature type="chain" id="PRO_5009578365" evidence="2">
    <location>
        <begin position="26"/>
        <end position="143"/>
    </location>
</feature>
<comment type="caution">
    <text evidence="3">The sequence shown here is derived from an EMBL/GenBank/DDBJ whole genome shotgun (WGS) entry which is preliminary data.</text>
</comment>
<feature type="region of interest" description="Disordered" evidence="1">
    <location>
        <begin position="24"/>
        <end position="53"/>
    </location>
</feature>
<accession>A0A1G1SSZ7</accession>
<evidence type="ECO:0000256" key="2">
    <source>
        <dbReference type="SAM" id="SignalP"/>
    </source>
</evidence>